<reference evidence="2" key="2">
    <citation type="submission" date="2023-06" db="EMBL/GenBank/DDBJ databases">
        <authorList>
            <consortium name="Lawrence Berkeley National Laboratory"/>
            <person name="Haridas S."/>
            <person name="Hensen N."/>
            <person name="Bonometti L."/>
            <person name="Westerberg I."/>
            <person name="Brannstrom I.O."/>
            <person name="Guillou S."/>
            <person name="Cros-Aarteil S."/>
            <person name="Calhoun S."/>
            <person name="Kuo A."/>
            <person name="Mondo S."/>
            <person name="Pangilinan J."/>
            <person name="Riley R."/>
            <person name="Labutti K."/>
            <person name="Andreopoulos B."/>
            <person name="Lipzen A."/>
            <person name="Chen C."/>
            <person name="Yanf M."/>
            <person name="Daum C."/>
            <person name="Ng V."/>
            <person name="Clum A."/>
            <person name="Steindorff A."/>
            <person name="Ohm R."/>
            <person name="Martin F."/>
            <person name="Silar P."/>
            <person name="Natvig D."/>
            <person name="Lalanne C."/>
            <person name="Gautier V."/>
            <person name="Ament-Velasquez S.L."/>
            <person name="Kruys A."/>
            <person name="Hutchinson M.I."/>
            <person name="Powell A.J."/>
            <person name="Barry K."/>
            <person name="Miller A.N."/>
            <person name="Grigoriev I.V."/>
            <person name="Debuchy R."/>
            <person name="Gladieux P."/>
            <person name="Thoren M.H."/>
            <person name="Johannesson H."/>
        </authorList>
    </citation>
    <scope>NUCLEOTIDE SEQUENCE</scope>
    <source>
        <strain evidence="2">CBS 958.72</strain>
    </source>
</reference>
<proteinExistence type="predicted"/>
<dbReference type="Proteomes" id="UP001287356">
    <property type="component" value="Unassembled WGS sequence"/>
</dbReference>
<sequence>MQRERAGVAMQSLPPAASIPIPGPTTIHSFAPLSHAMDQAPGLGSVPRTKRRKAGQGLHKMPTTVDEWRMCVTKYNLSQRNLSDICQQGSFSASNVPVESLLTVRPVWPKQVSQDHTLKALVDAGTFFSQRQADDASYLLHACALGLDLICDKSPPSTPIRMMGSLGDHLGSFAQLVSLYNLLKQRVGDSLQQQQQPETPLRLLDAPKAPRFRHISPSGGQGAEEPESPTEDLIHRRANNPRADETPTTPIYPRICPSSPDGNGSGDDDDGPDEQAFVAADGARGAEGAADIALPPPTRRTPTETLVVDFLVTFAAAIATQVQPFGGRPVCVADAFERTFQFGPVSTNAQRPAAFCARVDGRYPFKSANRE</sequence>
<dbReference type="EMBL" id="JAULSN010000004">
    <property type="protein sequence ID" value="KAK3373962.1"/>
    <property type="molecule type" value="Genomic_DNA"/>
</dbReference>
<gene>
    <name evidence="2" type="ORF">B0T24DRAFT_281593</name>
</gene>
<feature type="region of interest" description="Disordered" evidence="1">
    <location>
        <begin position="1"/>
        <end position="21"/>
    </location>
</feature>
<keyword evidence="3" id="KW-1185">Reference proteome</keyword>
<evidence type="ECO:0000313" key="2">
    <source>
        <dbReference type="EMBL" id="KAK3373962.1"/>
    </source>
</evidence>
<evidence type="ECO:0000256" key="1">
    <source>
        <dbReference type="SAM" id="MobiDB-lite"/>
    </source>
</evidence>
<organism evidence="2 3">
    <name type="scientific">Lasiosphaeria ovina</name>
    <dbReference type="NCBI Taxonomy" id="92902"/>
    <lineage>
        <taxon>Eukaryota</taxon>
        <taxon>Fungi</taxon>
        <taxon>Dikarya</taxon>
        <taxon>Ascomycota</taxon>
        <taxon>Pezizomycotina</taxon>
        <taxon>Sordariomycetes</taxon>
        <taxon>Sordariomycetidae</taxon>
        <taxon>Sordariales</taxon>
        <taxon>Lasiosphaeriaceae</taxon>
        <taxon>Lasiosphaeria</taxon>
    </lineage>
</organism>
<name>A0AAE0N7S8_9PEZI</name>
<protein>
    <submittedName>
        <fullName evidence="2">Uncharacterized protein</fullName>
    </submittedName>
</protein>
<reference evidence="2" key="1">
    <citation type="journal article" date="2023" name="Mol. Phylogenet. Evol.">
        <title>Genome-scale phylogeny and comparative genomics of the fungal order Sordariales.</title>
        <authorList>
            <person name="Hensen N."/>
            <person name="Bonometti L."/>
            <person name="Westerberg I."/>
            <person name="Brannstrom I.O."/>
            <person name="Guillou S."/>
            <person name="Cros-Aarteil S."/>
            <person name="Calhoun S."/>
            <person name="Haridas S."/>
            <person name="Kuo A."/>
            <person name="Mondo S."/>
            <person name="Pangilinan J."/>
            <person name="Riley R."/>
            <person name="LaButti K."/>
            <person name="Andreopoulos B."/>
            <person name="Lipzen A."/>
            <person name="Chen C."/>
            <person name="Yan M."/>
            <person name="Daum C."/>
            <person name="Ng V."/>
            <person name="Clum A."/>
            <person name="Steindorff A."/>
            <person name="Ohm R.A."/>
            <person name="Martin F."/>
            <person name="Silar P."/>
            <person name="Natvig D.O."/>
            <person name="Lalanne C."/>
            <person name="Gautier V."/>
            <person name="Ament-Velasquez S.L."/>
            <person name="Kruys A."/>
            <person name="Hutchinson M.I."/>
            <person name="Powell A.J."/>
            <person name="Barry K."/>
            <person name="Miller A.N."/>
            <person name="Grigoriev I.V."/>
            <person name="Debuchy R."/>
            <person name="Gladieux P."/>
            <person name="Hiltunen Thoren M."/>
            <person name="Johannesson H."/>
        </authorList>
    </citation>
    <scope>NUCLEOTIDE SEQUENCE</scope>
    <source>
        <strain evidence="2">CBS 958.72</strain>
    </source>
</reference>
<feature type="region of interest" description="Disordered" evidence="1">
    <location>
        <begin position="39"/>
        <end position="59"/>
    </location>
</feature>
<dbReference type="AlphaFoldDB" id="A0AAE0N7S8"/>
<evidence type="ECO:0000313" key="3">
    <source>
        <dbReference type="Proteomes" id="UP001287356"/>
    </source>
</evidence>
<accession>A0AAE0N7S8</accession>
<comment type="caution">
    <text evidence="2">The sequence shown here is derived from an EMBL/GenBank/DDBJ whole genome shotgun (WGS) entry which is preliminary data.</text>
</comment>
<feature type="region of interest" description="Disordered" evidence="1">
    <location>
        <begin position="190"/>
        <end position="275"/>
    </location>
</feature>